<name>A0A1H8A306_9FIRM</name>
<dbReference type="Gene3D" id="3.40.930.10">
    <property type="entry name" value="Mannitol-specific EII, Chain A"/>
    <property type="match status" value="1"/>
</dbReference>
<keyword evidence="13" id="KW-1185">Reference proteome</keyword>
<evidence type="ECO:0000256" key="1">
    <source>
        <dbReference type="ARBA" id="ARBA00004496"/>
    </source>
</evidence>
<keyword evidence="4" id="KW-0597">Phosphoprotein</keyword>
<evidence type="ECO:0000256" key="5">
    <source>
        <dbReference type="ARBA" id="ARBA00022679"/>
    </source>
</evidence>
<gene>
    <name evidence="12" type="ORF">SAMN05216180_1071</name>
</gene>
<comment type="function">
    <text evidence="8">The phosphoenolpyruvate-dependent sugar phosphotransferase system (sugar PTS), a major carbohydrate active transport system, catalyzes the phosphorylation of incoming sugar substrates concomitantly with their translocation across the cell membrane. The enzyme II UlaABC PTS system is involved in ascorbate transport.</text>
</comment>
<keyword evidence="7" id="KW-0418">Kinase</keyword>
<dbReference type="GO" id="GO:0005737">
    <property type="term" value="C:cytoplasm"/>
    <property type="evidence" value="ECO:0007669"/>
    <property type="project" value="UniProtKB-SubCell"/>
</dbReference>
<keyword evidence="6" id="KW-0598">Phosphotransferase system</keyword>
<organism evidence="12 13">
    <name type="scientific">Hydrogenoanaerobacterium saccharovorans</name>
    <dbReference type="NCBI Taxonomy" id="474960"/>
    <lineage>
        <taxon>Bacteria</taxon>
        <taxon>Bacillati</taxon>
        <taxon>Bacillota</taxon>
        <taxon>Clostridia</taxon>
        <taxon>Eubacteriales</taxon>
        <taxon>Oscillospiraceae</taxon>
        <taxon>Hydrogenoanaerobacterium</taxon>
    </lineage>
</organism>
<dbReference type="AlphaFoldDB" id="A0A1H8A306"/>
<evidence type="ECO:0000256" key="2">
    <source>
        <dbReference type="ARBA" id="ARBA00022448"/>
    </source>
</evidence>
<keyword evidence="3" id="KW-0963">Cytoplasm</keyword>
<protein>
    <recommendedName>
        <fullName evidence="9">Ascorbate-specific PTS system EIIA component</fullName>
    </recommendedName>
    <alternativeName>
        <fullName evidence="10">Ascorbate-specific phosphotransferase enzyme IIA component</fullName>
    </alternativeName>
</protein>
<keyword evidence="2" id="KW-0813">Transport</keyword>
<evidence type="ECO:0000256" key="7">
    <source>
        <dbReference type="ARBA" id="ARBA00022777"/>
    </source>
</evidence>
<dbReference type="Proteomes" id="UP000199158">
    <property type="component" value="Unassembled WGS sequence"/>
</dbReference>
<dbReference type="PROSITE" id="PS51094">
    <property type="entry name" value="PTS_EIIA_TYPE_2"/>
    <property type="match status" value="1"/>
</dbReference>
<evidence type="ECO:0000259" key="11">
    <source>
        <dbReference type="PROSITE" id="PS51094"/>
    </source>
</evidence>
<evidence type="ECO:0000256" key="6">
    <source>
        <dbReference type="ARBA" id="ARBA00022683"/>
    </source>
</evidence>
<evidence type="ECO:0000256" key="3">
    <source>
        <dbReference type="ARBA" id="ARBA00022490"/>
    </source>
</evidence>
<accession>A0A1H8A306</accession>
<comment type="subcellular location">
    <subcellularLocation>
        <location evidence="1">Cytoplasm</location>
    </subcellularLocation>
</comment>
<dbReference type="InterPro" id="IPR002178">
    <property type="entry name" value="PTS_EIIA_type-2_dom"/>
</dbReference>
<evidence type="ECO:0000313" key="13">
    <source>
        <dbReference type="Proteomes" id="UP000199158"/>
    </source>
</evidence>
<evidence type="ECO:0000256" key="8">
    <source>
        <dbReference type="ARBA" id="ARBA00037387"/>
    </source>
</evidence>
<dbReference type="SUPFAM" id="SSF55804">
    <property type="entry name" value="Phoshotransferase/anion transport protein"/>
    <property type="match status" value="1"/>
</dbReference>
<proteinExistence type="predicted"/>
<dbReference type="Pfam" id="PF00359">
    <property type="entry name" value="PTS_EIIA_2"/>
    <property type="match status" value="1"/>
</dbReference>
<dbReference type="InterPro" id="IPR051351">
    <property type="entry name" value="Ascorbate-PTS_EIIA_comp"/>
</dbReference>
<dbReference type="GO" id="GO:0009401">
    <property type="term" value="P:phosphoenolpyruvate-dependent sugar phosphotransferase system"/>
    <property type="evidence" value="ECO:0007669"/>
    <property type="project" value="UniProtKB-KW"/>
</dbReference>
<dbReference type="RefSeq" id="WP_162840810.1">
    <property type="nucleotide sequence ID" value="NZ_FOCG01000001.1"/>
</dbReference>
<dbReference type="STRING" id="474960.SAMN05216180_1071"/>
<evidence type="ECO:0000313" key="12">
    <source>
        <dbReference type="EMBL" id="SEM64876.1"/>
    </source>
</evidence>
<dbReference type="PANTHER" id="PTHR36203:SF1">
    <property type="entry name" value="ASCORBATE-SPECIFIC PTS SYSTEM EIIA COMPONENT"/>
    <property type="match status" value="1"/>
</dbReference>
<feature type="domain" description="PTS EIIA type-2" evidence="11">
    <location>
        <begin position="4"/>
        <end position="147"/>
    </location>
</feature>
<evidence type="ECO:0000256" key="4">
    <source>
        <dbReference type="ARBA" id="ARBA00022553"/>
    </source>
</evidence>
<dbReference type="InterPro" id="IPR016152">
    <property type="entry name" value="PTrfase/Anion_transptr"/>
</dbReference>
<dbReference type="PANTHER" id="PTHR36203">
    <property type="entry name" value="ASCORBATE-SPECIFIC PTS SYSTEM EIIA COMPONENT"/>
    <property type="match status" value="1"/>
</dbReference>
<dbReference type="EMBL" id="FOCG01000001">
    <property type="protein sequence ID" value="SEM64876.1"/>
    <property type="molecule type" value="Genomic_DNA"/>
</dbReference>
<evidence type="ECO:0000256" key="10">
    <source>
        <dbReference type="ARBA" id="ARBA00042072"/>
    </source>
</evidence>
<sequence>MISHLLHPQQIQLGAEADDWQQAAKLAGELLVRCGGVHQRYADAIVQTVQTEGAYMVLTKGFVLLHARPEYGVNRECAGVITLKNPVNFGAGDKDPVDVAVVFASPDQDGHVRFVQQIAELLMKDCFLNELRACSSPDELIAIVKKFEEQ</sequence>
<evidence type="ECO:0000256" key="9">
    <source>
        <dbReference type="ARBA" id="ARBA00041175"/>
    </source>
</evidence>
<dbReference type="GO" id="GO:0016301">
    <property type="term" value="F:kinase activity"/>
    <property type="evidence" value="ECO:0007669"/>
    <property type="project" value="UniProtKB-KW"/>
</dbReference>
<reference evidence="12 13" key="1">
    <citation type="submission" date="2016-10" db="EMBL/GenBank/DDBJ databases">
        <authorList>
            <person name="de Groot N.N."/>
        </authorList>
    </citation>
    <scope>NUCLEOTIDE SEQUENCE [LARGE SCALE GENOMIC DNA]</scope>
    <source>
        <strain evidence="12 13">CGMCC 1.5070</strain>
    </source>
</reference>
<keyword evidence="5" id="KW-0808">Transferase</keyword>